<organism evidence="1 2">
    <name type="scientific">Glomus cerebriforme</name>
    <dbReference type="NCBI Taxonomy" id="658196"/>
    <lineage>
        <taxon>Eukaryota</taxon>
        <taxon>Fungi</taxon>
        <taxon>Fungi incertae sedis</taxon>
        <taxon>Mucoromycota</taxon>
        <taxon>Glomeromycotina</taxon>
        <taxon>Glomeromycetes</taxon>
        <taxon>Glomerales</taxon>
        <taxon>Glomeraceae</taxon>
        <taxon>Glomus</taxon>
    </lineage>
</organism>
<dbReference type="STRING" id="658196.A0A397T0X6"/>
<dbReference type="OrthoDB" id="2468756at2759"/>
<reference evidence="1 2" key="1">
    <citation type="submission" date="2018-06" db="EMBL/GenBank/DDBJ databases">
        <title>Comparative genomics reveals the genomic features of Rhizophagus irregularis, R. cerebriforme, R. diaphanum and Gigaspora rosea, and their symbiotic lifestyle signature.</title>
        <authorList>
            <person name="Morin E."/>
            <person name="San Clemente H."/>
            <person name="Chen E.C.H."/>
            <person name="De La Providencia I."/>
            <person name="Hainaut M."/>
            <person name="Kuo A."/>
            <person name="Kohler A."/>
            <person name="Murat C."/>
            <person name="Tang N."/>
            <person name="Roy S."/>
            <person name="Loubradou J."/>
            <person name="Henrissat B."/>
            <person name="Grigoriev I.V."/>
            <person name="Corradi N."/>
            <person name="Roux C."/>
            <person name="Martin F.M."/>
        </authorList>
    </citation>
    <scope>NUCLEOTIDE SEQUENCE [LARGE SCALE GENOMIC DNA]</scope>
    <source>
        <strain evidence="1 2">DAOM 227022</strain>
    </source>
</reference>
<dbReference type="AlphaFoldDB" id="A0A397T0X6"/>
<comment type="caution">
    <text evidence="1">The sequence shown here is derived from an EMBL/GenBank/DDBJ whole genome shotgun (WGS) entry which is preliminary data.</text>
</comment>
<proteinExistence type="predicted"/>
<keyword evidence="2" id="KW-1185">Reference proteome</keyword>
<dbReference type="EMBL" id="QKYT01000142">
    <property type="protein sequence ID" value="RIA91833.1"/>
    <property type="molecule type" value="Genomic_DNA"/>
</dbReference>
<evidence type="ECO:0000313" key="2">
    <source>
        <dbReference type="Proteomes" id="UP000265703"/>
    </source>
</evidence>
<name>A0A397T0X6_9GLOM</name>
<sequence length="103" mass="12219">MLTAYVDKLQYTELDVIQELIDKINIENSFTTEEYIQYDDSEITTDIISNEDILKVTLFNNNNNQEKEVEDSDFLLPITYNKAINYYDKVILYLEQQKQIFSS</sequence>
<protein>
    <submittedName>
        <fullName evidence="1">Uncharacterized protein</fullName>
    </submittedName>
</protein>
<evidence type="ECO:0000313" key="1">
    <source>
        <dbReference type="EMBL" id="RIA91833.1"/>
    </source>
</evidence>
<gene>
    <name evidence="1" type="ORF">C1645_821557</name>
</gene>
<dbReference type="Proteomes" id="UP000265703">
    <property type="component" value="Unassembled WGS sequence"/>
</dbReference>
<accession>A0A397T0X6</accession>